<keyword evidence="4 7" id="KW-0812">Transmembrane</keyword>
<accession>A0A1G9E9C1</accession>
<dbReference type="STRING" id="48727.SAMN05192555_10136"/>
<feature type="transmembrane region" description="Helical" evidence="7">
    <location>
        <begin position="87"/>
        <end position="107"/>
    </location>
</feature>
<evidence type="ECO:0000256" key="6">
    <source>
        <dbReference type="ARBA" id="ARBA00023136"/>
    </source>
</evidence>
<comment type="subunit">
    <text evidence="7">The complex comprises the extracytoplasmic solute receptor protein and the two transmembrane proteins.</text>
</comment>
<dbReference type="OrthoDB" id="9796052at2"/>
<evidence type="ECO:0000256" key="3">
    <source>
        <dbReference type="ARBA" id="ARBA00022519"/>
    </source>
</evidence>
<keyword evidence="10" id="KW-1185">Reference proteome</keyword>
<name>A0A1G9E9C1_9GAMM</name>
<gene>
    <name evidence="9" type="ORF">SAMN05192555_10136</name>
</gene>
<feature type="domain" description="TRAP C4-dicarboxylate transport system permease DctM subunit" evidence="8">
    <location>
        <begin position="41"/>
        <end position="449"/>
    </location>
</feature>
<proteinExistence type="inferred from homology"/>
<feature type="transmembrane region" description="Helical" evidence="7">
    <location>
        <begin position="40"/>
        <end position="66"/>
    </location>
</feature>
<dbReference type="RefSeq" id="WP_089656422.1">
    <property type="nucleotide sequence ID" value="NZ_FNGH01000001.1"/>
</dbReference>
<feature type="transmembrane region" description="Helical" evidence="7">
    <location>
        <begin position="346"/>
        <end position="376"/>
    </location>
</feature>
<feature type="transmembrane region" description="Helical" evidence="7">
    <location>
        <begin position="246"/>
        <end position="268"/>
    </location>
</feature>
<organism evidence="9 10">
    <name type="scientific">Franzmannia pantelleriensis</name>
    <dbReference type="NCBI Taxonomy" id="48727"/>
    <lineage>
        <taxon>Bacteria</taxon>
        <taxon>Pseudomonadati</taxon>
        <taxon>Pseudomonadota</taxon>
        <taxon>Gammaproteobacteria</taxon>
        <taxon>Oceanospirillales</taxon>
        <taxon>Halomonadaceae</taxon>
        <taxon>Franzmannia</taxon>
    </lineage>
</organism>
<dbReference type="PROSITE" id="PS51257">
    <property type="entry name" value="PROKAR_LIPOPROTEIN"/>
    <property type="match status" value="1"/>
</dbReference>
<feature type="transmembrane region" description="Helical" evidence="7">
    <location>
        <begin position="167"/>
        <end position="183"/>
    </location>
</feature>
<dbReference type="GO" id="GO:0005886">
    <property type="term" value="C:plasma membrane"/>
    <property type="evidence" value="ECO:0007669"/>
    <property type="project" value="UniProtKB-SubCell"/>
</dbReference>
<dbReference type="InterPro" id="IPR010656">
    <property type="entry name" value="DctM"/>
</dbReference>
<dbReference type="PANTHER" id="PTHR33362:SF3">
    <property type="entry name" value="SIALIC ACID TRAP TRANSPORTER PERMEASE PROTEIN SIAT"/>
    <property type="match status" value="1"/>
</dbReference>
<feature type="transmembrane region" description="Helical" evidence="7">
    <location>
        <begin position="388"/>
        <end position="412"/>
    </location>
</feature>
<dbReference type="InterPro" id="IPR004681">
    <property type="entry name" value="TRAP_DctM"/>
</dbReference>
<dbReference type="Pfam" id="PF06808">
    <property type="entry name" value="DctM"/>
    <property type="match status" value="1"/>
</dbReference>
<dbReference type="Proteomes" id="UP000199107">
    <property type="component" value="Unassembled WGS sequence"/>
</dbReference>
<keyword evidence="7" id="KW-0813">Transport</keyword>
<protein>
    <recommendedName>
        <fullName evidence="7">TRAP transporter large permease protein</fullName>
    </recommendedName>
</protein>
<evidence type="ECO:0000313" key="10">
    <source>
        <dbReference type="Proteomes" id="UP000199107"/>
    </source>
</evidence>
<evidence type="ECO:0000256" key="2">
    <source>
        <dbReference type="ARBA" id="ARBA00022475"/>
    </source>
</evidence>
<comment type="similarity">
    <text evidence="7">Belongs to the TRAP transporter large permease family.</text>
</comment>
<evidence type="ECO:0000313" key="9">
    <source>
        <dbReference type="EMBL" id="SDK72732.1"/>
    </source>
</evidence>
<feature type="transmembrane region" description="Helical" evidence="7">
    <location>
        <begin position="203"/>
        <end position="225"/>
    </location>
</feature>
<evidence type="ECO:0000256" key="4">
    <source>
        <dbReference type="ARBA" id="ARBA00022692"/>
    </source>
</evidence>
<dbReference type="PIRSF" id="PIRSF006066">
    <property type="entry name" value="HI0050"/>
    <property type="match status" value="1"/>
</dbReference>
<keyword evidence="2" id="KW-1003">Cell membrane</keyword>
<evidence type="ECO:0000259" key="8">
    <source>
        <dbReference type="Pfam" id="PF06808"/>
    </source>
</evidence>
<keyword evidence="3 7" id="KW-0997">Cell inner membrane</keyword>
<reference evidence="10" key="1">
    <citation type="submission" date="2016-10" db="EMBL/GenBank/DDBJ databases">
        <authorList>
            <person name="Varghese N."/>
            <person name="Submissions S."/>
        </authorList>
    </citation>
    <scope>NUCLEOTIDE SEQUENCE [LARGE SCALE GENOMIC DNA]</scope>
    <source>
        <strain evidence="10">AAP</strain>
    </source>
</reference>
<dbReference type="GO" id="GO:0022857">
    <property type="term" value="F:transmembrane transporter activity"/>
    <property type="evidence" value="ECO:0007669"/>
    <property type="project" value="UniProtKB-UniRule"/>
</dbReference>
<evidence type="ECO:0000256" key="1">
    <source>
        <dbReference type="ARBA" id="ARBA00004429"/>
    </source>
</evidence>
<comment type="function">
    <text evidence="7">Part of the tripartite ATP-independent periplasmic (TRAP) transport system.</text>
</comment>
<feature type="transmembrane region" description="Helical" evidence="7">
    <location>
        <begin position="127"/>
        <end position="146"/>
    </location>
</feature>
<keyword evidence="6 7" id="KW-0472">Membrane</keyword>
<feature type="transmembrane region" description="Helical" evidence="7">
    <location>
        <begin position="274"/>
        <end position="292"/>
    </location>
</feature>
<dbReference type="NCBIfam" id="TIGR00786">
    <property type="entry name" value="dctM"/>
    <property type="match status" value="1"/>
</dbReference>
<dbReference type="AlphaFoldDB" id="A0A1G9E9C1"/>
<feature type="transmembrane region" description="Helical" evidence="7">
    <location>
        <begin position="432"/>
        <end position="453"/>
    </location>
</feature>
<evidence type="ECO:0000256" key="5">
    <source>
        <dbReference type="ARBA" id="ARBA00022989"/>
    </source>
</evidence>
<feature type="transmembrane region" description="Helical" evidence="7">
    <location>
        <begin position="304"/>
        <end position="326"/>
    </location>
</feature>
<evidence type="ECO:0000256" key="7">
    <source>
        <dbReference type="RuleBase" id="RU369079"/>
    </source>
</evidence>
<keyword evidence="5 7" id="KW-1133">Transmembrane helix</keyword>
<dbReference type="EMBL" id="FNGH01000001">
    <property type="protein sequence ID" value="SDK72732.1"/>
    <property type="molecule type" value="Genomic_DNA"/>
</dbReference>
<comment type="subcellular location">
    <subcellularLocation>
        <location evidence="1 7">Cell inner membrane</location>
        <topology evidence="1 7">Multi-pass membrane protein</topology>
    </subcellularLocation>
</comment>
<sequence length="459" mass="48672">MSRLSMLRWRAPIVTPLLSGLAVLGCVVLAVTGYHLSFLFFALFTMLVLGVPIAISLAGACLLFVVISGQVPDIVVAHRMINGIDSFPLLAIPFFIFAGSLMNNAGITERIFNFAKALMGWMRGGLGHVNVGASIVFSGMSGAAVADAGGLGTIEIKAMKDAGYDEEFAVGITAASSTIGPIIPPSLPMVIYGVMASASVGQLFAAGLIPGLLMGAMLMGMIFIISRRRGYTADTRFSVGVLGHTFGRAVLSLMTPVIIVGGIITGVFTPTESAVAAVAYALFLGLVVYRTLNWRKLLKVSMETIETTAIILFIVASASIFAWILSSNQVTQHLVAVLGPFADSKIAVLLFSNVVLIIIGCFMETIAAITILVPVLLPMAMAVGVDPVHFGVIMVLNLMIGLLTPPVGMVLYVLSRVSNVSFERCMRGTIPFLIPLVLCLLLVTFIPAISMWLPTLIYR</sequence>
<dbReference type="PANTHER" id="PTHR33362">
    <property type="entry name" value="SIALIC ACID TRAP TRANSPORTER PERMEASE PROTEIN SIAT-RELATED"/>
    <property type="match status" value="1"/>
</dbReference>